<dbReference type="PANTHER" id="PTHR42850:SF11">
    <property type="entry name" value="BIS(5'-NUCLEOSYL)-TETRAPHOSPHATASE [SYMMETRICAL]"/>
    <property type="match status" value="1"/>
</dbReference>
<dbReference type="SUPFAM" id="SSF56300">
    <property type="entry name" value="Metallo-dependent phosphatases"/>
    <property type="match status" value="1"/>
</dbReference>
<dbReference type="KEGG" id="ome:OLMES_2625"/>
<protein>
    <submittedName>
        <fullName evidence="2">Diadenosine tetraphosphatase-like protein</fullName>
    </submittedName>
</protein>
<dbReference type="Pfam" id="PF00149">
    <property type="entry name" value="Metallophos"/>
    <property type="match status" value="1"/>
</dbReference>
<proteinExistence type="predicted"/>
<dbReference type="Proteomes" id="UP000196027">
    <property type="component" value="Chromosome"/>
</dbReference>
<dbReference type="EMBL" id="CP021425">
    <property type="protein sequence ID" value="ARU56675.1"/>
    <property type="molecule type" value="Genomic_DNA"/>
</dbReference>
<organism evidence="2 3">
    <name type="scientific">Oleiphilus messinensis</name>
    <dbReference type="NCBI Taxonomy" id="141451"/>
    <lineage>
        <taxon>Bacteria</taxon>
        <taxon>Pseudomonadati</taxon>
        <taxon>Pseudomonadota</taxon>
        <taxon>Gammaproteobacteria</taxon>
        <taxon>Oceanospirillales</taxon>
        <taxon>Oleiphilaceae</taxon>
        <taxon>Oleiphilus</taxon>
    </lineage>
</organism>
<evidence type="ECO:0000313" key="3">
    <source>
        <dbReference type="Proteomes" id="UP000196027"/>
    </source>
</evidence>
<dbReference type="GO" id="GO:0008803">
    <property type="term" value="F:bis(5'-nucleosyl)-tetraphosphatase (symmetrical) activity"/>
    <property type="evidence" value="ECO:0007669"/>
    <property type="project" value="TreeGrafter"/>
</dbReference>
<dbReference type="OrthoDB" id="5296354at2"/>
<dbReference type="GO" id="GO:0005737">
    <property type="term" value="C:cytoplasm"/>
    <property type="evidence" value="ECO:0007669"/>
    <property type="project" value="TreeGrafter"/>
</dbReference>
<gene>
    <name evidence="2" type="ORF">OLMES_2625</name>
</gene>
<feature type="domain" description="Calcineurin-like phosphoesterase" evidence="1">
    <location>
        <begin position="17"/>
        <end position="190"/>
    </location>
</feature>
<reference evidence="2 3" key="1">
    <citation type="submission" date="2017-05" db="EMBL/GenBank/DDBJ databases">
        <title>Genomic insights into alkan degradation activity of Oleiphilus messinensis.</title>
        <authorList>
            <person name="Kozyavkin S.A."/>
            <person name="Slesarev A.I."/>
            <person name="Golyshin P.N."/>
            <person name="Korzhenkov A."/>
            <person name="Golyshina O.N."/>
            <person name="Toshchakov S.V."/>
        </authorList>
    </citation>
    <scope>NUCLEOTIDE SEQUENCE [LARGE SCALE GENOMIC DNA]</scope>
    <source>
        <strain evidence="2 3">ME102</strain>
    </source>
</reference>
<dbReference type="RefSeq" id="WP_087461640.1">
    <property type="nucleotide sequence ID" value="NZ_CP021425.1"/>
</dbReference>
<dbReference type="Gene3D" id="3.60.21.10">
    <property type="match status" value="1"/>
</dbReference>
<name>A0A1Y0IB28_9GAMM</name>
<sequence length="226" mass="25709">MNLFVKFDENESGRDFFVGDIHGHYSELMRLLEQRHFNFDQDRLFSVGDIIDRGPENEQCIDLLNKHWFFACLGNHEWLMIGGILYADAMDLALQRQHGGLWMDDHDHDQLTEWAQLIQSTCPAAMEIDSGKSTIGVTHNIVAGDNWSVMKKLKLAQLDSCLWNRNRFYAAQSGAQVDPIKNVDLVISGHNACVEVVQAANQIYIDTLWLGERLTVLSAEEALAFK</sequence>
<evidence type="ECO:0000259" key="1">
    <source>
        <dbReference type="Pfam" id="PF00149"/>
    </source>
</evidence>
<evidence type="ECO:0000313" key="2">
    <source>
        <dbReference type="EMBL" id="ARU56675.1"/>
    </source>
</evidence>
<keyword evidence="3" id="KW-1185">Reference proteome</keyword>
<dbReference type="InterPro" id="IPR029052">
    <property type="entry name" value="Metallo-depent_PP-like"/>
</dbReference>
<dbReference type="AlphaFoldDB" id="A0A1Y0IB28"/>
<dbReference type="InterPro" id="IPR004843">
    <property type="entry name" value="Calcineurin-like_PHP"/>
</dbReference>
<dbReference type="InterPro" id="IPR050126">
    <property type="entry name" value="Ap4A_hydrolase"/>
</dbReference>
<dbReference type="GO" id="GO:0110154">
    <property type="term" value="P:RNA decapping"/>
    <property type="evidence" value="ECO:0007669"/>
    <property type="project" value="TreeGrafter"/>
</dbReference>
<dbReference type="GO" id="GO:0016791">
    <property type="term" value="F:phosphatase activity"/>
    <property type="evidence" value="ECO:0007669"/>
    <property type="project" value="TreeGrafter"/>
</dbReference>
<dbReference type="PANTHER" id="PTHR42850">
    <property type="entry name" value="METALLOPHOSPHOESTERASE"/>
    <property type="match status" value="1"/>
</dbReference>
<accession>A0A1Y0IB28</accession>